<evidence type="ECO:0000259" key="2">
    <source>
        <dbReference type="Pfam" id="PF13439"/>
    </source>
</evidence>
<name>A0ABS9S5B7_9GAMM</name>
<dbReference type="Proteomes" id="UP001320609">
    <property type="component" value="Unassembled WGS sequence"/>
</dbReference>
<feature type="domain" description="Glycosyl transferase family 1" evidence="1">
    <location>
        <begin position="185"/>
        <end position="340"/>
    </location>
</feature>
<accession>A0ABS9S5B7</accession>
<dbReference type="RefSeq" id="WP_240717629.1">
    <property type="nucleotide sequence ID" value="NZ_JAKVTW010000004.1"/>
</dbReference>
<dbReference type="Pfam" id="PF13439">
    <property type="entry name" value="Glyco_transf_4"/>
    <property type="match status" value="1"/>
</dbReference>
<evidence type="ECO:0000313" key="4">
    <source>
        <dbReference type="Proteomes" id="UP001320609"/>
    </source>
</evidence>
<evidence type="ECO:0000259" key="1">
    <source>
        <dbReference type="Pfam" id="PF00534"/>
    </source>
</evidence>
<dbReference type="Pfam" id="PF00534">
    <property type="entry name" value="Glycos_transf_1"/>
    <property type="match status" value="1"/>
</dbReference>
<protein>
    <submittedName>
        <fullName evidence="3">Glycosyltransferase family 4 protein</fullName>
    </submittedName>
</protein>
<comment type="caution">
    <text evidence="3">The sequence shown here is derived from an EMBL/GenBank/DDBJ whole genome shotgun (WGS) entry which is preliminary data.</text>
</comment>
<dbReference type="InterPro" id="IPR050194">
    <property type="entry name" value="Glycosyltransferase_grp1"/>
</dbReference>
<dbReference type="InterPro" id="IPR028098">
    <property type="entry name" value="Glyco_trans_4-like_N"/>
</dbReference>
<keyword evidence="4" id="KW-1185">Reference proteome</keyword>
<evidence type="ECO:0000313" key="3">
    <source>
        <dbReference type="EMBL" id="MCH4811234.1"/>
    </source>
</evidence>
<sequence>MEDIPTAVIAIRNLNKTTGAARIALQQISILKSMGYRVTVICEKVNKKTIMSYGADLKIIKKIPLTSYIRRLWFSRRANAWCQHNKPSLIISHGDMESANIIFMHNCVDFAQEVIYPNSAQQKNSVSKIHNRILRKSNYQKVIANSQLMTNDLTTRYAIPASKISVFYPGFDSNQFNDSKKSIFRQKKRDELGIKKEEKLIGLITSGDFKKRNLDLFIEIARDLVKENNILYRFLVIGQGEIDTYKEKTVRLGVDQYFIWKKTVPEVEQYYAALDLFVLPAHIEEFGCVILEAMACSTLTLVSERVGAGELLKDGLEDLIVNGYISEQWAIKIESLMLKDNTIIHSQLVETASHYTYEYQYQTLKSLISEHLKENIKDDICKPHLEKSKNK</sequence>
<dbReference type="Gene3D" id="3.40.50.2000">
    <property type="entry name" value="Glycogen Phosphorylase B"/>
    <property type="match status" value="2"/>
</dbReference>
<proteinExistence type="predicted"/>
<feature type="domain" description="Glycosyltransferase subfamily 4-like N-terminal" evidence="2">
    <location>
        <begin position="19"/>
        <end position="174"/>
    </location>
</feature>
<dbReference type="EMBL" id="JAKVTW010000004">
    <property type="protein sequence ID" value="MCH4811234.1"/>
    <property type="molecule type" value="Genomic_DNA"/>
</dbReference>
<dbReference type="InterPro" id="IPR001296">
    <property type="entry name" value="Glyco_trans_1"/>
</dbReference>
<dbReference type="SUPFAM" id="SSF53756">
    <property type="entry name" value="UDP-Glycosyltransferase/glycogen phosphorylase"/>
    <property type="match status" value="1"/>
</dbReference>
<dbReference type="PANTHER" id="PTHR45947">
    <property type="entry name" value="SULFOQUINOVOSYL TRANSFERASE SQD2"/>
    <property type="match status" value="1"/>
</dbReference>
<dbReference type="CDD" id="cd03801">
    <property type="entry name" value="GT4_PimA-like"/>
    <property type="match status" value="1"/>
</dbReference>
<dbReference type="PANTHER" id="PTHR45947:SF3">
    <property type="entry name" value="SULFOQUINOVOSYL TRANSFERASE SQD2"/>
    <property type="match status" value="1"/>
</dbReference>
<gene>
    <name evidence="3" type="ORF">MLE19_07835</name>
</gene>
<organism evidence="3 4">
    <name type="scientific">Vreelandella neptunia</name>
    <dbReference type="NCBI Taxonomy" id="115551"/>
    <lineage>
        <taxon>Bacteria</taxon>
        <taxon>Pseudomonadati</taxon>
        <taxon>Pseudomonadota</taxon>
        <taxon>Gammaproteobacteria</taxon>
        <taxon>Oceanospirillales</taxon>
        <taxon>Halomonadaceae</taxon>
        <taxon>Vreelandella</taxon>
    </lineage>
</organism>
<reference evidence="3 4" key="1">
    <citation type="submission" date="2022-03" db="EMBL/GenBank/DDBJ databases">
        <title>Genomic signatures underlying metal tolerance in selected Arctic bacterial isolates.</title>
        <authorList>
            <person name="Thomas F.A."/>
            <person name="Venkatachalam S."/>
            <person name="Krishnan K.P."/>
        </authorList>
    </citation>
    <scope>NUCLEOTIDE SEQUENCE [LARGE SCALE GENOMIC DNA]</scope>
    <source>
        <strain evidence="3 4">HM116</strain>
    </source>
</reference>